<sequence precursor="true">MSISKTIFQLGVTIALAASVLTTGCARPAPEAASSPEESRSTPVAMAGHVKEEAATRHELIGVWWGTGVLDQTSVAQAVEGLSPETQRQVSAAAESFLATEMAIEFKVDGQMETAVEVISQTGQRESGMGIAAWEATPTVTPGEYRVSAVEVQADGSSVTDHKTYRVSTNGQQLTLLVDLPGLLGQCNPRIVLQRQEESPSVASGQGDLLR</sequence>
<feature type="chain" id="PRO_5022665669" description="Lipocalin-like domain-containing protein" evidence="1">
    <location>
        <begin position="18"/>
        <end position="211"/>
    </location>
</feature>
<keyword evidence="3" id="KW-1185">Reference proteome</keyword>
<reference evidence="2 3" key="1">
    <citation type="submission" date="2019-08" db="EMBL/GenBank/DDBJ databases">
        <title>Deep-cultivation of Planctomycetes and their phenomic and genomic characterization uncovers novel biology.</title>
        <authorList>
            <person name="Wiegand S."/>
            <person name="Jogler M."/>
            <person name="Boedeker C."/>
            <person name="Pinto D."/>
            <person name="Vollmers J."/>
            <person name="Rivas-Marin E."/>
            <person name="Kohn T."/>
            <person name="Peeters S.H."/>
            <person name="Heuer A."/>
            <person name="Rast P."/>
            <person name="Oberbeckmann S."/>
            <person name="Bunk B."/>
            <person name="Jeske O."/>
            <person name="Meyerdierks A."/>
            <person name="Storesund J.E."/>
            <person name="Kallscheuer N."/>
            <person name="Luecker S."/>
            <person name="Lage O.M."/>
            <person name="Pohl T."/>
            <person name="Merkel B.J."/>
            <person name="Hornburger P."/>
            <person name="Mueller R.-W."/>
            <person name="Bruemmer F."/>
            <person name="Labrenz M."/>
            <person name="Spormann A.M."/>
            <person name="Op den Camp H."/>
            <person name="Overmann J."/>
            <person name="Amann R."/>
            <person name="Jetten M.S.M."/>
            <person name="Mascher T."/>
            <person name="Medema M.H."/>
            <person name="Devos D.P."/>
            <person name="Kaster A.-K."/>
            <person name="Ovreas L."/>
            <person name="Rohde M."/>
            <person name="Galperin M.Y."/>
            <person name="Jogler C."/>
        </authorList>
    </citation>
    <scope>NUCLEOTIDE SEQUENCE [LARGE SCALE GENOMIC DNA]</scope>
    <source>
        <strain evidence="2 3">FC18</strain>
    </source>
</reference>
<dbReference type="PROSITE" id="PS51257">
    <property type="entry name" value="PROKAR_LIPOPROTEIN"/>
    <property type="match status" value="1"/>
</dbReference>
<dbReference type="KEGG" id="mff:MFFC18_43930"/>
<dbReference type="EMBL" id="CP042912">
    <property type="protein sequence ID" value="QEG24473.1"/>
    <property type="molecule type" value="Genomic_DNA"/>
</dbReference>
<evidence type="ECO:0000313" key="3">
    <source>
        <dbReference type="Proteomes" id="UP000322214"/>
    </source>
</evidence>
<evidence type="ECO:0008006" key="4">
    <source>
        <dbReference type="Google" id="ProtNLM"/>
    </source>
</evidence>
<proteinExistence type="predicted"/>
<keyword evidence="1" id="KW-0732">Signal</keyword>
<organism evidence="2 3">
    <name type="scientific">Mariniblastus fucicola</name>
    <dbReference type="NCBI Taxonomy" id="980251"/>
    <lineage>
        <taxon>Bacteria</taxon>
        <taxon>Pseudomonadati</taxon>
        <taxon>Planctomycetota</taxon>
        <taxon>Planctomycetia</taxon>
        <taxon>Pirellulales</taxon>
        <taxon>Pirellulaceae</taxon>
        <taxon>Mariniblastus</taxon>
    </lineage>
</organism>
<evidence type="ECO:0000256" key="1">
    <source>
        <dbReference type="SAM" id="SignalP"/>
    </source>
</evidence>
<name>A0A5B9PQ93_9BACT</name>
<gene>
    <name evidence="2" type="ORF">MFFC18_43930</name>
</gene>
<dbReference type="Proteomes" id="UP000322214">
    <property type="component" value="Chromosome"/>
</dbReference>
<dbReference type="RefSeq" id="WP_075083947.1">
    <property type="nucleotide sequence ID" value="NZ_CP042912.1"/>
</dbReference>
<feature type="signal peptide" evidence="1">
    <location>
        <begin position="1"/>
        <end position="17"/>
    </location>
</feature>
<dbReference type="STRING" id="980251.GCA_001642875_01176"/>
<dbReference type="AlphaFoldDB" id="A0A5B9PQ93"/>
<protein>
    <recommendedName>
        <fullName evidence="4">Lipocalin-like domain-containing protein</fullName>
    </recommendedName>
</protein>
<accession>A0A5B9PQ93</accession>
<evidence type="ECO:0000313" key="2">
    <source>
        <dbReference type="EMBL" id="QEG24473.1"/>
    </source>
</evidence>